<comment type="caution">
    <text evidence="1">The sequence shown here is derived from an EMBL/GenBank/DDBJ whole genome shotgun (WGS) entry which is preliminary data.</text>
</comment>
<organism evidence="1 2">
    <name type="scientific">Bacillus stercoris</name>
    <dbReference type="NCBI Taxonomy" id="2054641"/>
    <lineage>
        <taxon>Bacteria</taxon>
        <taxon>Bacillati</taxon>
        <taxon>Bacillota</taxon>
        <taxon>Bacilli</taxon>
        <taxon>Bacillales</taxon>
        <taxon>Bacillaceae</taxon>
        <taxon>Bacillus</taxon>
    </lineage>
</organism>
<name>A0ABU0V7Z7_9BACI</name>
<proteinExistence type="predicted"/>
<sequence>MYKGYNLSLNDVDFIEFYSSGKSYLENFKKNVEEELDKYINEEGDGSISGTQLQGNWFPEIDAHIFLSHSHADLDKAIALAGWLKQSFGLKTFIDSCVWGYADDLLKKIDNKYCRQDDGFYNYELRNHSTSHVHMMLSTALIKMIDKTECVMFLNTPNSIESKNVVQQTSSPWIFLELAMTDLIRKSKPDRPEKKFFAEKSMTVYYDAPTEHLDNLVKRDLESWLDNFKRYPMDNALDNLYYMKNLMKNLIKND</sequence>
<evidence type="ECO:0008006" key="3">
    <source>
        <dbReference type="Google" id="ProtNLM"/>
    </source>
</evidence>
<protein>
    <recommendedName>
        <fullName evidence="3">Toll/interleukin-1 receptor domain-containing protein</fullName>
    </recommendedName>
</protein>
<evidence type="ECO:0000313" key="1">
    <source>
        <dbReference type="EMBL" id="MDQ1852704.1"/>
    </source>
</evidence>
<evidence type="ECO:0000313" key="2">
    <source>
        <dbReference type="Proteomes" id="UP001177898"/>
    </source>
</evidence>
<dbReference type="RefSeq" id="WP_306645943.1">
    <property type="nucleotide sequence ID" value="NZ_JAVCYS010000005.1"/>
</dbReference>
<reference evidence="1" key="1">
    <citation type="submission" date="2023-08" db="EMBL/GenBank/DDBJ databases">
        <title>Functional annotation and safety assessment of Bacillus stercoris.</title>
        <authorList>
            <person name="Pandit N.T."/>
            <person name="Ahir S.V."/>
            <person name="Chauhan D.A."/>
            <person name="Bose A."/>
            <person name="Dunlap C."/>
            <person name="Doshi J.A."/>
        </authorList>
    </citation>
    <scope>NUCLEOTIDE SEQUENCE</scope>
    <source>
        <strain evidence="1">ZBMF30</strain>
    </source>
</reference>
<keyword evidence="2" id="KW-1185">Reference proteome</keyword>
<accession>A0ABU0V7Z7</accession>
<dbReference type="Proteomes" id="UP001177898">
    <property type="component" value="Unassembled WGS sequence"/>
</dbReference>
<dbReference type="EMBL" id="JAVCYS010000005">
    <property type="protein sequence ID" value="MDQ1852704.1"/>
    <property type="molecule type" value="Genomic_DNA"/>
</dbReference>
<gene>
    <name evidence="1" type="ORF">RAQ16_10185</name>
</gene>